<protein>
    <submittedName>
        <fullName evidence="1">Uncharacterized protein</fullName>
    </submittedName>
</protein>
<gene>
    <name evidence="1" type="ORF">EVA_14563</name>
</gene>
<proteinExistence type="predicted"/>
<organism evidence="1">
    <name type="scientific">gut metagenome</name>
    <dbReference type="NCBI Taxonomy" id="749906"/>
    <lineage>
        <taxon>unclassified sequences</taxon>
        <taxon>metagenomes</taxon>
        <taxon>organismal metagenomes</taxon>
    </lineage>
</organism>
<dbReference type="EMBL" id="AMCI01004823">
    <property type="protein sequence ID" value="EJW97331.1"/>
    <property type="molecule type" value="Genomic_DNA"/>
</dbReference>
<dbReference type="AlphaFoldDB" id="J9FQU6"/>
<comment type="caution">
    <text evidence="1">The sequence shown here is derived from an EMBL/GenBank/DDBJ whole genome shotgun (WGS) entry which is preliminary data.</text>
</comment>
<evidence type="ECO:0000313" key="1">
    <source>
        <dbReference type="EMBL" id="EJW97331.1"/>
    </source>
</evidence>
<accession>J9FQU6</accession>
<reference evidence="1" key="1">
    <citation type="journal article" date="2012" name="PLoS ONE">
        <title>Gene sets for utilization of primary and secondary nutrition supplies in the distal gut of endangered iberian lynx.</title>
        <authorList>
            <person name="Alcaide M."/>
            <person name="Messina E."/>
            <person name="Richter M."/>
            <person name="Bargiela R."/>
            <person name="Peplies J."/>
            <person name="Huws S.A."/>
            <person name="Newbold C.J."/>
            <person name="Golyshin P.N."/>
            <person name="Simon M.A."/>
            <person name="Lopez G."/>
            <person name="Yakimov M.M."/>
            <person name="Ferrer M."/>
        </authorList>
    </citation>
    <scope>NUCLEOTIDE SEQUENCE</scope>
</reference>
<sequence length="46" mass="5513">MIPSRFLYPMDIVFHLTAYFLRSFLCHLSHSPGCEFICDFQIFRVL</sequence>
<name>J9FQU6_9ZZZZ</name>